<dbReference type="CDD" id="cd07067">
    <property type="entry name" value="HP_PGM_like"/>
    <property type="match status" value="1"/>
</dbReference>
<dbReference type="InterPro" id="IPR013078">
    <property type="entry name" value="His_Pase_superF_clade-1"/>
</dbReference>
<dbReference type="InterPro" id="IPR050275">
    <property type="entry name" value="PGM_Phosphatase"/>
</dbReference>
<evidence type="ECO:0000256" key="1">
    <source>
        <dbReference type="ARBA" id="ARBA00038362"/>
    </source>
</evidence>
<protein>
    <submittedName>
        <fullName evidence="4">Putative phosphatase PhoE</fullName>
    </submittedName>
</protein>
<dbReference type="SMART" id="SM00855">
    <property type="entry name" value="PGAM"/>
    <property type="match status" value="1"/>
</dbReference>
<evidence type="ECO:0000313" key="4">
    <source>
        <dbReference type="EMBL" id="PNH07705.1"/>
    </source>
</evidence>
<dbReference type="PROSITE" id="PS00175">
    <property type="entry name" value="PG_MUTASE"/>
    <property type="match status" value="1"/>
</dbReference>
<accession>A0A2J8A5C4</accession>
<feature type="active site" description="Tele-phosphohistidine intermediate" evidence="2">
    <location>
        <position position="46"/>
    </location>
</feature>
<comment type="similarity">
    <text evidence="1">Belongs to the phosphoglycerate mutase family.</text>
</comment>
<dbReference type="Gene3D" id="3.40.50.1240">
    <property type="entry name" value="Phosphoglycerate mutase-like"/>
    <property type="match status" value="1"/>
</dbReference>
<feature type="active site" description="Proton donor/acceptor" evidence="2">
    <location>
        <position position="123"/>
    </location>
</feature>
<evidence type="ECO:0000313" key="5">
    <source>
        <dbReference type="Proteomes" id="UP000236333"/>
    </source>
</evidence>
<feature type="binding site" evidence="3">
    <location>
        <begin position="45"/>
        <end position="52"/>
    </location>
    <ligand>
        <name>substrate</name>
    </ligand>
</feature>
<keyword evidence="5" id="KW-1185">Reference proteome</keyword>
<dbReference type="PANTHER" id="PTHR48100">
    <property type="entry name" value="BROAD-SPECIFICITY PHOSPHATASE YOR283W-RELATED"/>
    <property type="match status" value="1"/>
</dbReference>
<comment type="caution">
    <text evidence="4">The sequence shown here is derived from an EMBL/GenBank/DDBJ whole genome shotgun (WGS) entry which is preliminary data.</text>
</comment>
<dbReference type="GO" id="GO:0005829">
    <property type="term" value="C:cytosol"/>
    <property type="evidence" value="ECO:0007669"/>
    <property type="project" value="TreeGrafter"/>
</dbReference>
<dbReference type="OrthoDB" id="354304at2759"/>
<dbReference type="SUPFAM" id="SSF53254">
    <property type="entry name" value="Phosphoglycerate mutase-like"/>
    <property type="match status" value="1"/>
</dbReference>
<dbReference type="PANTHER" id="PTHR48100:SF44">
    <property type="entry name" value="PHOSPHATASE C1620.13-RELATED"/>
    <property type="match status" value="1"/>
</dbReference>
<gene>
    <name evidence="4" type="ORF">TSOC_005857</name>
</gene>
<evidence type="ECO:0000256" key="3">
    <source>
        <dbReference type="PIRSR" id="PIRSR613078-2"/>
    </source>
</evidence>
<evidence type="ECO:0000256" key="2">
    <source>
        <dbReference type="PIRSR" id="PIRSR613078-1"/>
    </source>
</evidence>
<dbReference type="InterPro" id="IPR029033">
    <property type="entry name" value="His_PPase_superfam"/>
</dbReference>
<dbReference type="Pfam" id="PF00300">
    <property type="entry name" value="His_Phos_1"/>
    <property type="match status" value="1"/>
</dbReference>
<dbReference type="GO" id="GO:0016791">
    <property type="term" value="F:phosphatase activity"/>
    <property type="evidence" value="ECO:0007669"/>
    <property type="project" value="TreeGrafter"/>
</dbReference>
<dbReference type="Proteomes" id="UP000236333">
    <property type="component" value="Unassembled WGS sequence"/>
</dbReference>
<name>A0A2J8A5C4_9CHLO</name>
<organism evidence="4 5">
    <name type="scientific">Tetrabaena socialis</name>
    <dbReference type="NCBI Taxonomy" id="47790"/>
    <lineage>
        <taxon>Eukaryota</taxon>
        <taxon>Viridiplantae</taxon>
        <taxon>Chlorophyta</taxon>
        <taxon>core chlorophytes</taxon>
        <taxon>Chlorophyceae</taxon>
        <taxon>CS clade</taxon>
        <taxon>Chlamydomonadales</taxon>
        <taxon>Tetrabaenaceae</taxon>
        <taxon>Tetrabaena</taxon>
    </lineage>
</organism>
<proteinExistence type="inferred from homology"/>
<dbReference type="InterPro" id="IPR001345">
    <property type="entry name" value="PG/BPGM_mutase_AS"/>
</dbReference>
<reference evidence="4 5" key="1">
    <citation type="journal article" date="2017" name="Mol. Biol. Evol.">
        <title>The 4-celled Tetrabaena socialis nuclear genome reveals the essential components for genetic control of cell number at the origin of multicellularity in the volvocine lineage.</title>
        <authorList>
            <person name="Featherston J."/>
            <person name="Arakaki Y."/>
            <person name="Hanschen E.R."/>
            <person name="Ferris P.J."/>
            <person name="Michod R.E."/>
            <person name="Olson B.J.S.C."/>
            <person name="Nozaki H."/>
            <person name="Durand P.M."/>
        </authorList>
    </citation>
    <scope>NUCLEOTIDE SEQUENCE [LARGE SCALE GENOMIC DNA]</scope>
    <source>
        <strain evidence="4 5">NIES-571</strain>
    </source>
</reference>
<dbReference type="EMBL" id="PGGS01000166">
    <property type="protein sequence ID" value="PNH07705.1"/>
    <property type="molecule type" value="Genomic_DNA"/>
</dbReference>
<sequence>MVLASGYGACMTTRAERRAAQDLQRQLKAAARMDPAVATDICLVRHGQTSWNAERRLQGHRDPPLNDEGLRQAEELAALLQAEPFHAIYSSDLRRALQTAEALASCRPGGGQAEVRARPGLRERRLGVLEGLTLPEAAQREPAAFAILRAHDEDACLPGGGESTRAMVARVVAELERIAAGHPGQSVLVVAHGGVLHAVHLHAVGRSCDGAVHNASVHRVRVQGARWAVVRWDEHGAAEEGDQRAGAQFGGGAKEG</sequence>
<dbReference type="AlphaFoldDB" id="A0A2J8A5C4"/>
<feature type="binding site" evidence="3">
    <location>
        <position position="95"/>
    </location>
    <ligand>
        <name>substrate</name>
    </ligand>
</feature>